<reference evidence="2" key="1">
    <citation type="submission" date="2021-03" db="EMBL/GenBank/DDBJ databases">
        <title>Assistant Professor.</title>
        <authorList>
            <person name="Huq M.A."/>
        </authorList>
    </citation>
    <scope>NUCLEOTIDE SEQUENCE [LARGE SCALE GENOMIC DNA]</scope>
    <source>
        <strain evidence="2">MAH-28</strain>
    </source>
</reference>
<evidence type="ECO:0000313" key="1">
    <source>
        <dbReference type="EMBL" id="MBO9151941.1"/>
    </source>
</evidence>
<evidence type="ECO:0000313" key="2">
    <source>
        <dbReference type="Proteomes" id="UP000679126"/>
    </source>
</evidence>
<name>A0ABS3YB89_9BACT</name>
<proteinExistence type="predicted"/>
<accession>A0ABS3YB89</accession>
<protein>
    <submittedName>
        <fullName evidence="1">Uncharacterized protein</fullName>
    </submittedName>
</protein>
<keyword evidence="2" id="KW-1185">Reference proteome</keyword>
<dbReference type="Proteomes" id="UP000679126">
    <property type="component" value="Unassembled WGS sequence"/>
</dbReference>
<comment type="caution">
    <text evidence="1">The sequence shown here is derived from an EMBL/GenBank/DDBJ whole genome shotgun (WGS) entry which is preliminary data.</text>
</comment>
<gene>
    <name evidence="1" type="ORF">J7I43_06960</name>
</gene>
<dbReference type="EMBL" id="JAGHKP010000001">
    <property type="protein sequence ID" value="MBO9151941.1"/>
    <property type="molecule type" value="Genomic_DNA"/>
</dbReference>
<dbReference type="RefSeq" id="WP_209144616.1">
    <property type="nucleotide sequence ID" value="NZ_JAGHKP010000001.1"/>
</dbReference>
<organism evidence="1 2">
    <name type="scientific">Chitinophaga chungangae</name>
    <dbReference type="NCBI Taxonomy" id="2821488"/>
    <lineage>
        <taxon>Bacteria</taxon>
        <taxon>Pseudomonadati</taxon>
        <taxon>Bacteroidota</taxon>
        <taxon>Chitinophagia</taxon>
        <taxon>Chitinophagales</taxon>
        <taxon>Chitinophagaceae</taxon>
        <taxon>Chitinophaga</taxon>
    </lineage>
</organism>
<sequence>MEKEISPCAQLEQLLQQFVSDMKKAGVSFIGLNLEVGREHFSPDRRIHCVEGETPFDFQEFEPAGDISATVLLRARD</sequence>